<gene>
    <name evidence="11" type="ORF">Adt_22530</name>
</gene>
<dbReference type="GO" id="GO:0016798">
    <property type="term" value="F:hydrolase activity, acting on glycosyl bonds"/>
    <property type="evidence" value="ECO:0007669"/>
    <property type="project" value="UniProtKB-KW"/>
</dbReference>
<dbReference type="InterPro" id="IPR000743">
    <property type="entry name" value="Glyco_hydro_28"/>
</dbReference>
<protein>
    <submittedName>
        <fullName evidence="11">Pectin lyase-like superfamily protein</fullName>
    </submittedName>
</protein>
<keyword evidence="4" id="KW-0964">Secreted</keyword>
<keyword evidence="10" id="KW-0732">Signal</keyword>
<dbReference type="PANTHER" id="PTHR31375">
    <property type="match status" value="1"/>
</dbReference>
<evidence type="ECO:0000313" key="12">
    <source>
        <dbReference type="Proteomes" id="UP001604336"/>
    </source>
</evidence>
<comment type="subcellular location">
    <subcellularLocation>
        <location evidence="1">Secreted</location>
        <location evidence="1">Cell wall</location>
    </subcellularLocation>
</comment>
<dbReference type="AlphaFoldDB" id="A0ABD1T2F1"/>
<feature type="signal peptide" evidence="10">
    <location>
        <begin position="1"/>
        <end position="25"/>
    </location>
</feature>
<comment type="caution">
    <text evidence="11">The sequence shown here is derived from an EMBL/GenBank/DDBJ whole genome shotgun (WGS) entry which is preliminary data.</text>
</comment>
<organism evidence="11 12">
    <name type="scientific">Abeliophyllum distichum</name>
    <dbReference type="NCBI Taxonomy" id="126358"/>
    <lineage>
        <taxon>Eukaryota</taxon>
        <taxon>Viridiplantae</taxon>
        <taxon>Streptophyta</taxon>
        <taxon>Embryophyta</taxon>
        <taxon>Tracheophyta</taxon>
        <taxon>Spermatophyta</taxon>
        <taxon>Magnoliopsida</taxon>
        <taxon>eudicotyledons</taxon>
        <taxon>Gunneridae</taxon>
        <taxon>Pentapetalae</taxon>
        <taxon>asterids</taxon>
        <taxon>lamiids</taxon>
        <taxon>Lamiales</taxon>
        <taxon>Oleaceae</taxon>
        <taxon>Forsythieae</taxon>
        <taxon>Abeliophyllum</taxon>
    </lineage>
</organism>
<dbReference type="Pfam" id="PF00295">
    <property type="entry name" value="Glyco_hydro_28"/>
    <property type="match status" value="2"/>
</dbReference>
<dbReference type="PROSITE" id="PS00502">
    <property type="entry name" value="POLYGALACTURONASE"/>
    <property type="match status" value="1"/>
</dbReference>
<sequence>MAMESGARTIIVLILSSALISCSTAGGGVLSSPGGRIGLGGEMIFNVLNFGAKPGQRQESTQAFIQAWDAVCNFNGRVRLLIPPGVYKLSETTFGGPCKSQFPIIVQVQGTLQAVTDLSAYTGKGWISFSEVNGLTLTGGGTFDGQGQSLWPYNDCKNNPNCVHLPASLYFTKVTNAKVNPNTDGMHISHSNTVKISRTIIKTGDDCISIGQGATNLTIFKITCGPGHGISVGSLGKLPKEMDVQGVIVKNCTLVGTTNGLRIKTYPASDPSRATGMLFQDIIMDNVQNPIIIDQSYGTKIKQAISCENQ</sequence>
<proteinExistence type="inferred from homology"/>
<dbReference type="GO" id="GO:0071555">
    <property type="term" value="P:cell wall organization"/>
    <property type="evidence" value="ECO:0007669"/>
    <property type="project" value="UniProtKB-KW"/>
</dbReference>
<evidence type="ECO:0000256" key="8">
    <source>
        <dbReference type="PROSITE-ProRule" id="PRU10052"/>
    </source>
</evidence>
<evidence type="ECO:0000256" key="3">
    <source>
        <dbReference type="ARBA" id="ARBA00022512"/>
    </source>
</evidence>
<evidence type="ECO:0000256" key="7">
    <source>
        <dbReference type="ARBA" id="ARBA00023316"/>
    </source>
</evidence>
<accession>A0ABD1T2F1</accession>
<keyword evidence="6 9" id="KW-0326">Glycosidase</keyword>
<dbReference type="InterPro" id="IPR012334">
    <property type="entry name" value="Pectin_lyas_fold"/>
</dbReference>
<feature type="chain" id="PRO_5044848071" evidence="10">
    <location>
        <begin position="26"/>
        <end position="310"/>
    </location>
</feature>
<keyword evidence="7" id="KW-0961">Cell wall biogenesis/degradation</keyword>
<keyword evidence="3" id="KW-0134">Cell wall</keyword>
<dbReference type="EMBL" id="JBFOLK010000006">
    <property type="protein sequence ID" value="KAL2506909.1"/>
    <property type="molecule type" value="Genomic_DNA"/>
</dbReference>
<feature type="active site" evidence="8">
    <location>
        <position position="228"/>
    </location>
</feature>
<evidence type="ECO:0000313" key="11">
    <source>
        <dbReference type="EMBL" id="KAL2506909.1"/>
    </source>
</evidence>
<evidence type="ECO:0000256" key="2">
    <source>
        <dbReference type="ARBA" id="ARBA00008834"/>
    </source>
</evidence>
<name>A0ABD1T2F1_9LAMI</name>
<keyword evidence="12" id="KW-1185">Reference proteome</keyword>
<dbReference type="Gene3D" id="2.160.20.10">
    <property type="entry name" value="Single-stranded right-handed beta-helix, Pectin lyase-like"/>
    <property type="match status" value="2"/>
</dbReference>
<reference evidence="12" key="1">
    <citation type="submission" date="2024-07" db="EMBL/GenBank/DDBJ databases">
        <title>Two chromosome-level genome assemblies of Korean endemic species Abeliophyllum distichum and Forsythia ovata (Oleaceae).</title>
        <authorList>
            <person name="Jang H."/>
        </authorList>
    </citation>
    <scope>NUCLEOTIDE SEQUENCE [LARGE SCALE GENOMIC DNA]</scope>
</reference>
<evidence type="ECO:0000256" key="9">
    <source>
        <dbReference type="RuleBase" id="RU361169"/>
    </source>
</evidence>
<evidence type="ECO:0000256" key="6">
    <source>
        <dbReference type="ARBA" id="ARBA00023295"/>
    </source>
</evidence>
<dbReference type="Proteomes" id="UP001604336">
    <property type="component" value="Unassembled WGS sequence"/>
</dbReference>
<evidence type="ECO:0000256" key="4">
    <source>
        <dbReference type="ARBA" id="ARBA00022525"/>
    </source>
</evidence>
<dbReference type="InterPro" id="IPR011050">
    <property type="entry name" value="Pectin_lyase_fold/virulence"/>
</dbReference>
<dbReference type="SUPFAM" id="SSF51126">
    <property type="entry name" value="Pectin lyase-like"/>
    <property type="match status" value="1"/>
</dbReference>
<comment type="similarity">
    <text evidence="2 9">Belongs to the glycosyl hydrolase 28 family.</text>
</comment>
<evidence type="ECO:0000256" key="5">
    <source>
        <dbReference type="ARBA" id="ARBA00022801"/>
    </source>
</evidence>
<keyword evidence="5 9" id="KW-0378">Hydrolase</keyword>
<evidence type="ECO:0000256" key="1">
    <source>
        <dbReference type="ARBA" id="ARBA00004191"/>
    </source>
</evidence>
<evidence type="ECO:0000256" key="10">
    <source>
        <dbReference type="SAM" id="SignalP"/>
    </source>
</evidence>